<feature type="transmembrane region" description="Helical" evidence="1">
    <location>
        <begin position="36"/>
        <end position="56"/>
    </location>
</feature>
<keyword evidence="2" id="KW-0732">Signal</keyword>
<name>A0A5C8K7Z5_9BACT</name>
<sequence>MFQYLLSFLLLVFSLQPLFAASPLPPDSVETGVNKKRLLVLGTGFGVGYAGMLYTLHHAWYKEQDRTSFHFFNDNHEWKQMDKAGHFWSAFHQSRAGIDLMRWAGLPDKKAIVYGGLVGVVLQTPIEIFDGFQSEYGASVGDLVANTVGSAAVVAQELAWREIRIMPKYSFHTTRYAAIRPNLLGSSLAEQALKDYNGQTYWLSVDVGAFLARERRYPRWLNLAVGYGAEEMVYNHVPTNRALGLHAYRQFYLSPDLNLLHFKGRNKLLNTALYVLSIVKIPAPALEFRSRGGIRFHPVYF</sequence>
<evidence type="ECO:0000313" key="4">
    <source>
        <dbReference type="Proteomes" id="UP000321926"/>
    </source>
</evidence>
<protein>
    <submittedName>
        <fullName evidence="3">DUF2279 domain-containing protein</fullName>
    </submittedName>
</protein>
<organism evidence="3 4">
    <name type="scientific">Pontibacter qinzhouensis</name>
    <dbReference type="NCBI Taxonomy" id="2603253"/>
    <lineage>
        <taxon>Bacteria</taxon>
        <taxon>Pseudomonadati</taxon>
        <taxon>Bacteroidota</taxon>
        <taxon>Cytophagia</taxon>
        <taxon>Cytophagales</taxon>
        <taxon>Hymenobacteraceae</taxon>
        <taxon>Pontibacter</taxon>
    </lineage>
</organism>
<gene>
    <name evidence="3" type="ORF">FVR03_09175</name>
</gene>
<comment type="caution">
    <text evidence="3">The sequence shown here is derived from an EMBL/GenBank/DDBJ whole genome shotgun (WGS) entry which is preliminary data.</text>
</comment>
<keyword evidence="4" id="KW-1185">Reference proteome</keyword>
<dbReference type="RefSeq" id="WP_147921446.1">
    <property type="nucleotide sequence ID" value="NZ_VRTY01000028.1"/>
</dbReference>
<keyword evidence="1" id="KW-0472">Membrane</keyword>
<keyword evidence="1" id="KW-0812">Transmembrane</keyword>
<feature type="signal peptide" evidence="2">
    <location>
        <begin position="1"/>
        <end position="20"/>
    </location>
</feature>
<evidence type="ECO:0000313" key="3">
    <source>
        <dbReference type="EMBL" id="TXK47553.1"/>
    </source>
</evidence>
<keyword evidence="1" id="KW-1133">Transmembrane helix</keyword>
<evidence type="ECO:0000256" key="1">
    <source>
        <dbReference type="SAM" id="Phobius"/>
    </source>
</evidence>
<dbReference type="AlphaFoldDB" id="A0A5C8K7Z5"/>
<dbReference type="Pfam" id="PF10043">
    <property type="entry name" value="DUF2279"/>
    <property type="match status" value="1"/>
</dbReference>
<dbReference type="InterPro" id="IPR018736">
    <property type="entry name" value="DUF2279_periplasmic_lipo"/>
</dbReference>
<dbReference type="Proteomes" id="UP000321926">
    <property type="component" value="Unassembled WGS sequence"/>
</dbReference>
<dbReference type="OrthoDB" id="9803535at2"/>
<feature type="chain" id="PRO_5023116070" evidence="2">
    <location>
        <begin position="21"/>
        <end position="301"/>
    </location>
</feature>
<dbReference type="EMBL" id="VRTY01000028">
    <property type="protein sequence ID" value="TXK47553.1"/>
    <property type="molecule type" value="Genomic_DNA"/>
</dbReference>
<accession>A0A5C8K7Z5</accession>
<reference evidence="3 4" key="1">
    <citation type="submission" date="2019-08" db="EMBL/GenBank/DDBJ databases">
        <authorList>
            <person name="Shi S."/>
        </authorList>
    </citation>
    <scope>NUCLEOTIDE SEQUENCE [LARGE SCALE GENOMIC DNA]</scope>
    <source>
        <strain evidence="3 4">GY10130</strain>
    </source>
</reference>
<proteinExistence type="predicted"/>
<evidence type="ECO:0000256" key="2">
    <source>
        <dbReference type="SAM" id="SignalP"/>
    </source>
</evidence>